<evidence type="ECO:0000313" key="1">
    <source>
        <dbReference type="EMBL" id="BDI33540.1"/>
    </source>
</evidence>
<keyword evidence="2" id="KW-1185">Reference proteome</keyword>
<name>A0A402D0V0_9BACT</name>
<accession>A0A402D0V0</accession>
<dbReference type="EMBL" id="AP025739">
    <property type="protein sequence ID" value="BDI33540.1"/>
    <property type="molecule type" value="Genomic_DNA"/>
</dbReference>
<evidence type="ECO:0000313" key="2">
    <source>
        <dbReference type="Proteomes" id="UP000287394"/>
    </source>
</evidence>
<dbReference type="Proteomes" id="UP000287394">
    <property type="component" value="Chromosome"/>
</dbReference>
<dbReference type="AlphaFoldDB" id="A0A402D0V0"/>
<gene>
    <name evidence="1" type="ORF">CCAX7_55910</name>
</gene>
<proteinExistence type="predicted"/>
<dbReference type="KEGG" id="ccot:CCAX7_55910"/>
<protein>
    <submittedName>
        <fullName evidence="1">Uncharacterized protein</fullName>
    </submittedName>
</protein>
<reference evidence="1 2" key="1">
    <citation type="journal article" date="2019" name="Int. J. Syst. Evol. Microbiol.">
        <title>Capsulimonas corticalis gen. nov., sp. nov., an aerobic capsulated bacterium, of a novel bacterial order, Capsulimonadales ord. nov., of the class Armatimonadia of the phylum Armatimonadetes.</title>
        <authorList>
            <person name="Li J."/>
            <person name="Kudo C."/>
            <person name="Tonouchi A."/>
        </authorList>
    </citation>
    <scope>NUCLEOTIDE SEQUENCE [LARGE SCALE GENOMIC DNA]</scope>
    <source>
        <strain evidence="1 2">AX-7</strain>
    </source>
</reference>
<organism evidence="1 2">
    <name type="scientific">Capsulimonas corticalis</name>
    <dbReference type="NCBI Taxonomy" id="2219043"/>
    <lineage>
        <taxon>Bacteria</taxon>
        <taxon>Bacillati</taxon>
        <taxon>Armatimonadota</taxon>
        <taxon>Armatimonadia</taxon>
        <taxon>Capsulimonadales</taxon>
        <taxon>Capsulimonadaceae</taxon>
        <taxon>Capsulimonas</taxon>
    </lineage>
</organism>
<sequence>MACCDEDRVHLLFLFFVVPGKIYREVARHFCPQQRTGAARLWNYAFDEGELAVEGGLADAQRFGVGFGGVPFAGGGEG</sequence>